<reference evidence="4 6" key="2">
    <citation type="submission" date="2018-03" db="EMBL/GenBank/DDBJ databases">
        <title>Genomic Encyclopedia of Archaeal and Bacterial Type Strains, Phase II (KMG-II): from individual species to whole genera.</title>
        <authorList>
            <person name="Goeker M."/>
        </authorList>
    </citation>
    <scope>NUCLEOTIDE SEQUENCE [LARGE SCALE GENOMIC DNA]</scope>
    <source>
        <strain evidence="4 6">DSM 25227</strain>
    </source>
</reference>
<gene>
    <name evidence="4" type="ORF">BCF38_102361</name>
    <name evidence="5" type="ORF">SAMN05421539_102361</name>
</gene>
<evidence type="ECO:0000313" key="5">
    <source>
        <dbReference type="EMBL" id="SSA41522.1"/>
    </source>
</evidence>
<dbReference type="Pfam" id="PF00685">
    <property type="entry name" value="Sulfotransfer_1"/>
    <property type="match status" value="1"/>
</dbReference>
<reference evidence="5 7" key="1">
    <citation type="submission" date="2016-10" db="EMBL/GenBank/DDBJ databases">
        <authorList>
            <person name="Cai Z."/>
        </authorList>
    </citation>
    <scope>NUCLEOTIDE SEQUENCE [LARGE SCALE GENOMIC DNA]</scope>
    <source>
        <strain evidence="5 7">DSM 25227</strain>
    </source>
</reference>
<dbReference type="InterPro" id="IPR000863">
    <property type="entry name" value="Sulfotransferase_dom"/>
</dbReference>
<name>A0A2Y9BXV8_9RHOB</name>
<sequence>MAIVAMLLHGSTELPAPLSELSPWLDYSPMPLDEVVAAYGSQQGRRLIKTHTPLDGLPITDGVFAISVLRNPIDAMRSMRRHVLNMAKAPEHDPFLADEETVIARGIDLPFEPTNVDDVSLGLLARHLRAAIEAKAEANGFVTMIHYSDMKRDLGQVVAHIAAHIEVDAPPDLLAEIVEAASLASMRAKATRFAPLAKAGHFKSPEGFFATGERGDHAQIPLSLMKQYAERMSELLSPDEANWLQDGGSDSVTA</sequence>
<evidence type="ECO:0000313" key="6">
    <source>
        <dbReference type="Proteomes" id="UP000245839"/>
    </source>
</evidence>
<evidence type="ECO:0000313" key="7">
    <source>
        <dbReference type="Proteomes" id="UP000251571"/>
    </source>
</evidence>
<dbReference type="AlphaFoldDB" id="A0A2Y9BXV8"/>
<feature type="domain" description="Sulfotransferase" evidence="3">
    <location>
        <begin position="17"/>
        <end position="217"/>
    </location>
</feature>
<organism evidence="5 7">
    <name type="scientific">Jannaschia seohaensis</name>
    <dbReference type="NCBI Taxonomy" id="475081"/>
    <lineage>
        <taxon>Bacteria</taxon>
        <taxon>Pseudomonadati</taxon>
        <taxon>Pseudomonadota</taxon>
        <taxon>Alphaproteobacteria</taxon>
        <taxon>Rhodobacterales</taxon>
        <taxon>Roseobacteraceae</taxon>
        <taxon>Jannaschia</taxon>
    </lineage>
</organism>
<dbReference type="EMBL" id="UETC01000002">
    <property type="protein sequence ID" value="SSA41522.1"/>
    <property type="molecule type" value="Genomic_DNA"/>
</dbReference>
<dbReference type="PANTHER" id="PTHR11783">
    <property type="entry name" value="SULFOTRANSFERASE SULT"/>
    <property type="match status" value="1"/>
</dbReference>
<evidence type="ECO:0000313" key="4">
    <source>
        <dbReference type="EMBL" id="PWJ21112.1"/>
    </source>
</evidence>
<dbReference type="Gene3D" id="3.40.50.300">
    <property type="entry name" value="P-loop containing nucleotide triphosphate hydrolases"/>
    <property type="match status" value="1"/>
</dbReference>
<dbReference type="InterPro" id="IPR027417">
    <property type="entry name" value="P-loop_NTPase"/>
</dbReference>
<dbReference type="SUPFAM" id="SSF52540">
    <property type="entry name" value="P-loop containing nucleoside triphosphate hydrolases"/>
    <property type="match status" value="1"/>
</dbReference>
<evidence type="ECO:0000256" key="1">
    <source>
        <dbReference type="ARBA" id="ARBA00005771"/>
    </source>
</evidence>
<dbReference type="EMBL" id="QGDJ01000002">
    <property type="protein sequence ID" value="PWJ21112.1"/>
    <property type="molecule type" value="Genomic_DNA"/>
</dbReference>
<keyword evidence="6" id="KW-1185">Reference proteome</keyword>
<protein>
    <recommendedName>
        <fullName evidence="3">Sulfotransferase domain-containing protein</fullName>
    </recommendedName>
</protein>
<accession>A0A2Y9BXV8</accession>
<evidence type="ECO:0000256" key="2">
    <source>
        <dbReference type="ARBA" id="ARBA00022679"/>
    </source>
</evidence>
<dbReference type="Proteomes" id="UP000245839">
    <property type="component" value="Unassembled WGS sequence"/>
</dbReference>
<evidence type="ECO:0000259" key="3">
    <source>
        <dbReference type="Pfam" id="PF00685"/>
    </source>
</evidence>
<proteinExistence type="inferred from homology"/>
<comment type="similarity">
    <text evidence="1">Belongs to the sulfotransferase 1 family.</text>
</comment>
<dbReference type="Proteomes" id="UP000251571">
    <property type="component" value="Unassembled WGS sequence"/>
</dbReference>
<keyword evidence="2" id="KW-0808">Transferase</keyword>
<dbReference type="GO" id="GO:0008146">
    <property type="term" value="F:sulfotransferase activity"/>
    <property type="evidence" value="ECO:0007669"/>
    <property type="project" value="InterPro"/>
</dbReference>